<evidence type="ECO:0000256" key="1">
    <source>
        <dbReference type="ARBA" id="ARBA00023125"/>
    </source>
</evidence>
<feature type="DNA-binding region" description="H-T-H motif" evidence="2">
    <location>
        <begin position="47"/>
        <end position="66"/>
    </location>
</feature>
<dbReference type="Pfam" id="PF00440">
    <property type="entry name" value="TetR_N"/>
    <property type="match status" value="1"/>
</dbReference>
<dbReference type="AlphaFoldDB" id="A0A1A5YP01"/>
<evidence type="ECO:0000259" key="3">
    <source>
        <dbReference type="PROSITE" id="PS50977"/>
    </source>
</evidence>
<gene>
    <name evidence="4" type="ORF">A7K91_19195</name>
</gene>
<dbReference type="PROSITE" id="PS50977">
    <property type="entry name" value="HTH_TETR_2"/>
    <property type="match status" value="1"/>
</dbReference>
<evidence type="ECO:0000313" key="5">
    <source>
        <dbReference type="Proteomes" id="UP000092024"/>
    </source>
</evidence>
<dbReference type="OrthoDB" id="9780824at2"/>
<dbReference type="GO" id="GO:0003677">
    <property type="term" value="F:DNA binding"/>
    <property type="evidence" value="ECO:0007669"/>
    <property type="project" value="UniProtKB-UniRule"/>
</dbReference>
<dbReference type="PANTHER" id="PTHR30055">
    <property type="entry name" value="HTH-TYPE TRANSCRIPTIONAL REGULATOR RUTR"/>
    <property type="match status" value="1"/>
</dbReference>
<dbReference type="PANTHER" id="PTHR30055:SF222">
    <property type="entry name" value="REGULATORY PROTEIN"/>
    <property type="match status" value="1"/>
</dbReference>
<dbReference type="Gene3D" id="1.10.357.10">
    <property type="entry name" value="Tetracycline Repressor, domain 2"/>
    <property type="match status" value="1"/>
</dbReference>
<dbReference type="GO" id="GO:0006355">
    <property type="term" value="P:regulation of DNA-templated transcription"/>
    <property type="evidence" value="ECO:0007669"/>
    <property type="project" value="UniProtKB-ARBA"/>
</dbReference>
<dbReference type="EMBL" id="LYPA01000038">
    <property type="protein sequence ID" value="OBR67346.1"/>
    <property type="molecule type" value="Genomic_DNA"/>
</dbReference>
<name>A0A1A5YP01_9BACL</name>
<comment type="caution">
    <text evidence="4">The sequence shown here is derived from an EMBL/GenBank/DDBJ whole genome shotgun (WGS) entry which is preliminary data.</text>
</comment>
<evidence type="ECO:0000256" key="2">
    <source>
        <dbReference type="PROSITE-ProRule" id="PRU00335"/>
    </source>
</evidence>
<sequence length="230" mass="26499">MSEQNEKWLKELMMLAEGSDNIKTEKQARIVEAAIEIFSEKGFAAASTSEIAQKAGVAEGTIFRHYKTKKDLLISIAGPIAVKMAAPFLMREFASKILDLPHEQFRDLLRTIAKDRLQFVRDHFKLLRILIHEIPFQPELLEQTKALFKEIVLKRMEEIIIHFQKKGQVIEAPPWRILRTTASIFIGMVGTRLLLMPDEDIDEDEEIERTLDLIMYGLSPKPKEEQPRST</sequence>
<evidence type="ECO:0000313" key="4">
    <source>
        <dbReference type="EMBL" id="OBR67346.1"/>
    </source>
</evidence>
<dbReference type="PRINTS" id="PR00455">
    <property type="entry name" value="HTHTETR"/>
</dbReference>
<proteinExistence type="predicted"/>
<dbReference type="InterPro" id="IPR001647">
    <property type="entry name" value="HTH_TetR"/>
</dbReference>
<dbReference type="Gene3D" id="1.10.10.60">
    <property type="entry name" value="Homeodomain-like"/>
    <property type="match status" value="1"/>
</dbReference>
<reference evidence="4 5" key="1">
    <citation type="submission" date="2016-05" db="EMBL/GenBank/DDBJ databases">
        <title>Paenibacillus oryzae. sp. nov., isolated from the rice root.</title>
        <authorList>
            <person name="Zhang J."/>
            <person name="Zhang X."/>
        </authorList>
    </citation>
    <scope>NUCLEOTIDE SEQUENCE [LARGE SCALE GENOMIC DNA]</scope>
    <source>
        <strain evidence="4 5">1DrF-4</strain>
    </source>
</reference>
<dbReference type="InterPro" id="IPR036271">
    <property type="entry name" value="Tet_transcr_reg_TetR-rel_C_sf"/>
</dbReference>
<organism evidence="4 5">
    <name type="scientific">Paenibacillus oryzae</name>
    <dbReference type="NCBI Taxonomy" id="1844972"/>
    <lineage>
        <taxon>Bacteria</taxon>
        <taxon>Bacillati</taxon>
        <taxon>Bacillota</taxon>
        <taxon>Bacilli</taxon>
        <taxon>Bacillales</taxon>
        <taxon>Paenibacillaceae</taxon>
        <taxon>Paenibacillus</taxon>
    </lineage>
</organism>
<dbReference type="STRING" id="1844972.A7K91_19195"/>
<feature type="domain" description="HTH tetR-type" evidence="3">
    <location>
        <begin position="24"/>
        <end position="84"/>
    </location>
</feature>
<accession>A0A1A5YP01</accession>
<protein>
    <submittedName>
        <fullName evidence="4">TetR family transcriptional regulator</fullName>
    </submittedName>
</protein>
<dbReference type="SUPFAM" id="SSF46689">
    <property type="entry name" value="Homeodomain-like"/>
    <property type="match status" value="1"/>
</dbReference>
<keyword evidence="1 2" id="KW-0238">DNA-binding</keyword>
<dbReference type="RefSeq" id="WP_068680685.1">
    <property type="nucleotide sequence ID" value="NZ_LYPA01000038.1"/>
</dbReference>
<keyword evidence="5" id="KW-1185">Reference proteome</keyword>
<dbReference type="SUPFAM" id="SSF48498">
    <property type="entry name" value="Tetracyclin repressor-like, C-terminal domain"/>
    <property type="match status" value="1"/>
</dbReference>
<dbReference type="Proteomes" id="UP000092024">
    <property type="component" value="Unassembled WGS sequence"/>
</dbReference>
<dbReference type="InterPro" id="IPR050109">
    <property type="entry name" value="HTH-type_TetR-like_transc_reg"/>
</dbReference>
<dbReference type="InterPro" id="IPR009057">
    <property type="entry name" value="Homeodomain-like_sf"/>
</dbReference>